<accession>A0A226WZ28</accession>
<gene>
    <name evidence="2" type="ORF">BSU04_21805</name>
</gene>
<dbReference type="GO" id="GO:0030077">
    <property type="term" value="C:plasma membrane light-harvesting complex"/>
    <property type="evidence" value="ECO:0007669"/>
    <property type="project" value="InterPro"/>
</dbReference>
<dbReference type="Gene3D" id="3.90.50.10">
    <property type="entry name" value="Photosynthetic Reaction Center, subunit H, domain 2"/>
    <property type="match status" value="2"/>
</dbReference>
<evidence type="ECO:0000313" key="3">
    <source>
        <dbReference type="Proteomes" id="UP000214720"/>
    </source>
</evidence>
<organism evidence="2 3">
    <name type="scientific">Caballeronia sordidicola</name>
    <name type="common">Burkholderia sordidicola</name>
    <dbReference type="NCBI Taxonomy" id="196367"/>
    <lineage>
        <taxon>Bacteria</taxon>
        <taxon>Pseudomonadati</taxon>
        <taxon>Pseudomonadota</taxon>
        <taxon>Betaproteobacteria</taxon>
        <taxon>Burkholderiales</taxon>
        <taxon>Burkholderiaceae</taxon>
        <taxon>Caballeronia</taxon>
    </lineage>
</organism>
<protein>
    <recommendedName>
        <fullName evidence="1">PRC-barrel domain-containing protein</fullName>
    </recommendedName>
</protein>
<reference evidence="3" key="1">
    <citation type="submission" date="2017-01" db="EMBL/GenBank/DDBJ databases">
        <title>Genome Analysis of Deinococcus marmoris KOPRI26562.</title>
        <authorList>
            <person name="Kim J.H."/>
            <person name="Oh H.-M."/>
        </authorList>
    </citation>
    <scope>NUCLEOTIDE SEQUENCE [LARGE SCALE GENOMIC DNA]</scope>
    <source>
        <strain evidence="3">PAMC 26633</strain>
    </source>
</reference>
<proteinExistence type="predicted"/>
<dbReference type="Proteomes" id="UP000214720">
    <property type="component" value="Unassembled WGS sequence"/>
</dbReference>
<dbReference type="Pfam" id="PF05239">
    <property type="entry name" value="PRC"/>
    <property type="match status" value="1"/>
</dbReference>
<dbReference type="GO" id="GO:0019684">
    <property type="term" value="P:photosynthesis, light reaction"/>
    <property type="evidence" value="ECO:0007669"/>
    <property type="project" value="InterPro"/>
</dbReference>
<name>A0A226WZ28_CABSO</name>
<sequence length="323" mass="35985">MINRQKARRRPKRDRNVHYIASLMTARVERSVSPRNSGRSWSLVRIYDGVPKMLRSIQTLKGSAVAALDGLLGSVDEVYFDDEAWGVRYLVIDTGNWLNERQVLISPYSVKHTDPGAGAVSVDLTRDQVRDSPSINTQQPVSRQHEVKYLRYYGYPMYWGGRDSWGIGGFPVLGPMQVAPGIESEAFEPIELAVDGAPPVDVHLRSTDAVTGYHIEARDGSIGHVSGFIFDDVAWVIRYLTVDTRNWWPGGKTVLLATQWVGSVDWLGSTISTGLTRGSIRSCPDYDDSVPLSRTYEAALHTFHGKDGYWAKGDTSLPRQDVS</sequence>
<dbReference type="InterPro" id="IPR027275">
    <property type="entry name" value="PRC-brl_dom"/>
</dbReference>
<dbReference type="EMBL" id="MTHB01000124">
    <property type="protein sequence ID" value="OXC76451.1"/>
    <property type="molecule type" value="Genomic_DNA"/>
</dbReference>
<evidence type="ECO:0000313" key="2">
    <source>
        <dbReference type="EMBL" id="OXC76451.1"/>
    </source>
</evidence>
<comment type="caution">
    <text evidence="2">The sequence shown here is derived from an EMBL/GenBank/DDBJ whole genome shotgun (WGS) entry which is preliminary data.</text>
</comment>
<feature type="domain" description="PRC-barrel" evidence="1">
    <location>
        <begin position="59"/>
        <end position="128"/>
    </location>
</feature>
<evidence type="ECO:0000259" key="1">
    <source>
        <dbReference type="Pfam" id="PF05239"/>
    </source>
</evidence>
<dbReference type="AlphaFoldDB" id="A0A226WZ28"/>
<dbReference type="InterPro" id="IPR011033">
    <property type="entry name" value="PRC_barrel-like_sf"/>
</dbReference>
<dbReference type="InterPro" id="IPR014747">
    <property type="entry name" value="Bac_photo_RC_H_C"/>
</dbReference>
<dbReference type="SUPFAM" id="SSF50346">
    <property type="entry name" value="PRC-barrel domain"/>
    <property type="match status" value="2"/>
</dbReference>